<dbReference type="AlphaFoldDB" id="A0A1I2MVX8"/>
<evidence type="ECO:0000313" key="2">
    <source>
        <dbReference type="EMBL" id="SFF94809.1"/>
    </source>
</evidence>
<evidence type="ECO:0000256" key="1">
    <source>
        <dbReference type="SAM" id="Phobius"/>
    </source>
</evidence>
<reference evidence="3" key="1">
    <citation type="submission" date="2016-10" db="EMBL/GenBank/DDBJ databases">
        <authorList>
            <person name="Varghese N."/>
            <person name="Submissions S."/>
        </authorList>
    </citation>
    <scope>NUCLEOTIDE SEQUENCE [LARGE SCALE GENOMIC DNA]</scope>
    <source>
        <strain evidence="3">CGMCC 1.10971</strain>
    </source>
</reference>
<keyword evidence="3" id="KW-1185">Reference proteome</keyword>
<evidence type="ECO:0000313" key="3">
    <source>
        <dbReference type="Proteomes" id="UP000198623"/>
    </source>
</evidence>
<sequence length="128" mass="15149">MLFNSAEFIFAFFPITLFGFFWLAGRFGNEVAILWLVIASLFFYGWWDPSYHLIILMSMPCNYFLGRQIYQQQSKLLLIIGIVGNLAVLGYFKYVNFLVINVALLSGSDWSIEKLYYRWQFHFLLSRK</sequence>
<name>A0A1I2MVX8_9GAMM</name>
<protein>
    <recommendedName>
        <fullName evidence="4">Alginate O-acetyltransferase complex protein AlgI</fullName>
    </recommendedName>
</protein>
<evidence type="ECO:0008006" key="4">
    <source>
        <dbReference type="Google" id="ProtNLM"/>
    </source>
</evidence>
<gene>
    <name evidence="2" type="ORF">SAMN05216175_10284</name>
</gene>
<keyword evidence="1" id="KW-0472">Membrane</keyword>
<keyword evidence="1" id="KW-0812">Transmembrane</keyword>
<dbReference type="STRING" id="1045558.SAMN05216175_10284"/>
<dbReference type="RefSeq" id="WP_198064052.1">
    <property type="nucleotide sequence ID" value="NZ_FOOU01000002.1"/>
</dbReference>
<keyword evidence="1" id="KW-1133">Transmembrane helix</keyword>
<feature type="transmembrane region" description="Helical" evidence="1">
    <location>
        <begin position="31"/>
        <end position="47"/>
    </location>
</feature>
<accession>A0A1I2MVX8</accession>
<dbReference type="Proteomes" id="UP000198623">
    <property type="component" value="Unassembled WGS sequence"/>
</dbReference>
<organism evidence="2 3">
    <name type="scientific">Neptunomonas qingdaonensis</name>
    <dbReference type="NCBI Taxonomy" id="1045558"/>
    <lineage>
        <taxon>Bacteria</taxon>
        <taxon>Pseudomonadati</taxon>
        <taxon>Pseudomonadota</taxon>
        <taxon>Gammaproteobacteria</taxon>
        <taxon>Oceanospirillales</taxon>
        <taxon>Oceanospirillaceae</taxon>
        <taxon>Neptunomonas</taxon>
    </lineage>
</organism>
<feature type="transmembrane region" description="Helical" evidence="1">
    <location>
        <begin position="6"/>
        <end position="24"/>
    </location>
</feature>
<proteinExistence type="predicted"/>
<feature type="transmembrane region" description="Helical" evidence="1">
    <location>
        <begin position="77"/>
        <end position="100"/>
    </location>
</feature>
<dbReference type="EMBL" id="FOOU01000002">
    <property type="protein sequence ID" value="SFF94809.1"/>
    <property type="molecule type" value="Genomic_DNA"/>
</dbReference>